<dbReference type="PROSITE" id="PS51379">
    <property type="entry name" value="4FE4S_FER_2"/>
    <property type="match status" value="1"/>
</dbReference>
<dbReference type="InterPro" id="IPR002500">
    <property type="entry name" value="PAPS_reduct_dom"/>
</dbReference>
<dbReference type="Pfam" id="PF01507">
    <property type="entry name" value="PAPS_reduct"/>
    <property type="match status" value="1"/>
</dbReference>
<dbReference type="PANTHER" id="PTHR43196">
    <property type="entry name" value="SULFATE ADENYLYLTRANSFERASE SUBUNIT 2"/>
    <property type="match status" value="1"/>
</dbReference>
<dbReference type="SUPFAM" id="SSF54862">
    <property type="entry name" value="4Fe-4S ferredoxins"/>
    <property type="match status" value="1"/>
</dbReference>
<gene>
    <name evidence="2" type="ORF">EDC14_10549</name>
</gene>
<dbReference type="InterPro" id="IPR017896">
    <property type="entry name" value="4Fe4S_Fe-S-bd"/>
</dbReference>
<dbReference type="GO" id="GO:0003824">
    <property type="term" value="F:catalytic activity"/>
    <property type="evidence" value="ECO:0007669"/>
    <property type="project" value="InterPro"/>
</dbReference>
<protein>
    <submittedName>
        <fullName evidence="2">Phosphoadenosine phosphosulfate reductase</fullName>
    </submittedName>
</protein>
<dbReference type="EMBL" id="SLUN01000054">
    <property type="protein sequence ID" value="TCL55726.1"/>
    <property type="molecule type" value="Genomic_DNA"/>
</dbReference>
<dbReference type="InterPro" id="IPR014729">
    <property type="entry name" value="Rossmann-like_a/b/a_fold"/>
</dbReference>
<proteinExistence type="predicted"/>
<dbReference type="OrthoDB" id="9774475at2"/>
<evidence type="ECO:0000313" key="2">
    <source>
        <dbReference type="EMBL" id="TCL55726.1"/>
    </source>
</evidence>
<sequence length="571" mass="65818">MWCKSCSRETNSETCEICGNATERDIPIMIYWCNDCKTPIIKSANRIDKNICPICGKKTSYLCADLRPVFPEERLLIEILTAKPLEYVNKTVWAADNRYYIDGESKMIPISAYKKRSADQIVEQLEKYKAQNHYDFFNEAIEKFIKANTERLHYIFDEATEFIRDTAKTYPSENIVISFSGGKDSTVTADLTVRALSNPSLVHIFGDTTLEFPLTIEYAKRFRENNPKAIFKTARNKEQDFYEVCEDIGPPARMLRWCCSMFKTGPITRVLNSLYRDMDILTFYGIRKNESVSRSKYNRVENNAESVKIQKQKVASPIFYWKDIDVWLYILGEGIDFNDAYRLGYDRVGCWCCPNNNERAQFLSRIYMPEQAEKWRKFLIDFAVRIGKPDAEVYVDSGKWKARQGGNGIAAAEDVKIKFTNCTTEDNAKVYKLNHPIDDSFLNLLTPFGKIAKELGRKLINETIVLDIKTNVPILSVQPFSQDGYDYAVKIKTMNVAKHDDLQRMVGYQVRKFNACRKCLKCESLCRFGAISIGGEEYRISDSKCKRCKMCVTAKYLDGGCLIDKYLKTKE</sequence>
<accession>A0A4R1QPI9</accession>
<dbReference type="SUPFAM" id="SSF52402">
    <property type="entry name" value="Adenine nucleotide alpha hydrolases-like"/>
    <property type="match status" value="1"/>
</dbReference>
<reference evidence="2 3" key="1">
    <citation type="submission" date="2019-03" db="EMBL/GenBank/DDBJ databases">
        <title>Genomic Encyclopedia of Type Strains, Phase IV (KMG-IV): sequencing the most valuable type-strain genomes for metagenomic binning, comparative biology and taxonomic classification.</title>
        <authorList>
            <person name="Goeker M."/>
        </authorList>
    </citation>
    <scope>NUCLEOTIDE SEQUENCE [LARGE SCALE GENOMIC DNA]</scope>
    <source>
        <strain evidence="2 3">LX-B</strain>
    </source>
</reference>
<evidence type="ECO:0000259" key="1">
    <source>
        <dbReference type="PROSITE" id="PS51379"/>
    </source>
</evidence>
<comment type="caution">
    <text evidence="2">The sequence shown here is derived from an EMBL/GenBank/DDBJ whole genome shotgun (WGS) entry which is preliminary data.</text>
</comment>
<dbReference type="PANTHER" id="PTHR43196:SF2">
    <property type="entry name" value="PHOSPHOADENOSINE PHOSPHOSULFATE REDUCTASE"/>
    <property type="match status" value="1"/>
</dbReference>
<organism evidence="2 3">
    <name type="scientific">Hydrogenispora ethanolica</name>
    <dbReference type="NCBI Taxonomy" id="1082276"/>
    <lineage>
        <taxon>Bacteria</taxon>
        <taxon>Bacillati</taxon>
        <taxon>Bacillota</taxon>
        <taxon>Hydrogenispora</taxon>
    </lineage>
</organism>
<dbReference type="RefSeq" id="WP_132017597.1">
    <property type="nucleotide sequence ID" value="NZ_SLUN01000054.1"/>
</dbReference>
<feature type="domain" description="4Fe-4S ferredoxin-type" evidence="1">
    <location>
        <begin position="507"/>
        <end position="536"/>
    </location>
</feature>
<keyword evidence="3" id="KW-1185">Reference proteome</keyword>
<dbReference type="Proteomes" id="UP000295008">
    <property type="component" value="Unassembled WGS sequence"/>
</dbReference>
<evidence type="ECO:0000313" key="3">
    <source>
        <dbReference type="Proteomes" id="UP000295008"/>
    </source>
</evidence>
<dbReference type="Gene3D" id="3.30.70.20">
    <property type="match status" value="1"/>
</dbReference>
<dbReference type="AlphaFoldDB" id="A0A4R1QPI9"/>
<dbReference type="InterPro" id="IPR050128">
    <property type="entry name" value="Sulfate_adenylyltrnsfr_sub2"/>
</dbReference>
<dbReference type="Gene3D" id="3.40.50.620">
    <property type="entry name" value="HUPs"/>
    <property type="match status" value="1"/>
</dbReference>
<name>A0A4R1QPI9_HYDET</name>